<reference evidence="1" key="1">
    <citation type="submission" date="2018-06" db="EMBL/GenBank/DDBJ databases">
        <authorList>
            <person name="Zhirakovskaya E."/>
        </authorList>
    </citation>
    <scope>NUCLEOTIDE SEQUENCE</scope>
</reference>
<name>A0A3B1BW45_9ZZZZ</name>
<proteinExistence type="predicted"/>
<accession>A0A3B1BW45</accession>
<sequence length="138" mass="13981">MIKKILTIMVVLAVSGGPAFAFETATPMPGADTLERAVADGATPEQAVAQILKKVLMCPTVVGCAEIVSTAIALYPERSASIVTAAIVTAPACEKEIVAGLDPSLLPAAAAGRRPPAQFSEVDFPDLCANCGGVTSPS</sequence>
<protein>
    <submittedName>
        <fullName evidence="1">Uncharacterized protein</fullName>
    </submittedName>
</protein>
<dbReference type="AlphaFoldDB" id="A0A3B1BW45"/>
<gene>
    <name evidence="1" type="ORF">MNBD_NITROSPINAE02-1478</name>
</gene>
<organism evidence="1">
    <name type="scientific">hydrothermal vent metagenome</name>
    <dbReference type="NCBI Taxonomy" id="652676"/>
    <lineage>
        <taxon>unclassified sequences</taxon>
        <taxon>metagenomes</taxon>
        <taxon>ecological metagenomes</taxon>
    </lineage>
</organism>
<dbReference type="EMBL" id="UOGE01000073">
    <property type="protein sequence ID" value="VAX22159.1"/>
    <property type="molecule type" value="Genomic_DNA"/>
</dbReference>
<evidence type="ECO:0000313" key="1">
    <source>
        <dbReference type="EMBL" id="VAX22159.1"/>
    </source>
</evidence>